<dbReference type="OrthoDB" id="2332813at2759"/>
<dbReference type="Proteomes" id="UP000789570">
    <property type="component" value="Unassembled WGS sequence"/>
</dbReference>
<evidence type="ECO:0000313" key="3">
    <source>
        <dbReference type="Proteomes" id="UP000789570"/>
    </source>
</evidence>
<feature type="domain" description="F-box" evidence="1">
    <location>
        <begin position="27"/>
        <end position="75"/>
    </location>
</feature>
<keyword evidence="3" id="KW-1185">Reference proteome</keyword>
<evidence type="ECO:0000259" key="1">
    <source>
        <dbReference type="PROSITE" id="PS50181"/>
    </source>
</evidence>
<evidence type="ECO:0000313" key="2">
    <source>
        <dbReference type="EMBL" id="CAG8660353.1"/>
    </source>
</evidence>
<dbReference type="EMBL" id="CAJVPQ010004908">
    <property type="protein sequence ID" value="CAG8660353.1"/>
    <property type="molecule type" value="Genomic_DNA"/>
</dbReference>
<dbReference type="Pfam" id="PF12937">
    <property type="entry name" value="F-box-like"/>
    <property type="match status" value="1"/>
</dbReference>
<dbReference type="InterPro" id="IPR036047">
    <property type="entry name" value="F-box-like_dom_sf"/>
</dbReference>
<name>A0A9N9E4Z9_9GLOM</name>
<reference evidence="2" key="1">
    <citation type="submission" date="2021-06" db="EMBL/GenBank/DDBJ databases">
        <authorList>
            <person name="Kallberg Y."/>
            <person name="Tangrot J."/>
            <person name="Rosling A."/>
        </authorList>
    </citation>
    <scope>NUCLEOTIDE SEQUENCE</scope>
    <source>
        <strain evidence="2">UK204</strain>
    </source>
</reference>
<dbReference type="InterPro" id="IPR001810">
    <property type="entry name" value="F-box_dom"/>
</dbReference>
<sequence>MESEKNSTQEYKMIPKISRPVYIFETPPVALILPQEILCEIFSYLGKHPVHFTRVAQVCRTWKFAADNHLYWRRLTRSLELPDPKPRAYKYKTYKSVILKNWGKFCTLCHMRKTRSNGFHIKPVFVDMVKIDKIDFRASTWFNVVLLEDKNSASFVNNDDNVQDQIQVVKREITSRFLKHRLCCRCNAIYSRFIREEGVNERRILLYSILEKFGLIYQRDNVLCDRFVFYGEGDPTKIVQELV</sequence>
<feature type="non-terminal residue" evidence="2">
    <location>
        <position position="243"/>
    </location>
</feature>
<dbReference type="PROSITE" id="PS50181">
    <property type="entry name" value="FBOX"/>
    <property type="match status" value="1"/>
</dbReference>
<dbReference type="Gene3D" id="1.20.1280.50">
    <property type="match status" value="1"/>
</dbReference>
<accession>A0A9N9E4Z9</accession>
<dbReference type="SUPFAM" id="SSF81383">
    <property type="entry name" value="F-box domain"/>
    <property type="match status" value="1"/>
</dbReference>
<comment type="caution">
    <text evidence="2">The sequence shown here is derived from an EMBL/GenBank/DDBJ whole genome shotgun (WGS) entry which is preliminary data.</text>
</comment>
<organism evidence="2 3">
    <name type="scientific">Funneliformis caledonium</name>
    <dbReference type="NCBI Taxonomy" id="1117310"/>
    <lineage>
        <taxon>Eukaryota</taxon>
        <taxon>Fungi</taxon>
        <taxon>Fungi incertae sedis</taxon>
        <taxon>Mucoromycota</taxon>
        <taxon>Glomeromycotina</taxon>
        <taxon>Glomeromycetes</taxon>
        <taxon>Glomerales</taxon>
        <taxon>Glomeraceae</taxon>
        <taxon>Funneliformis</taxon>
    </lineage>
</organism>
<gene>
    <name evidence="2" type="ORF">FCALED_LOCUS11518</name>
</gene>
<dbReference type="SMART" id="SM00256">
    <property type="entry name" value="FBOX"/>
    <property type="match status" value="1"/>
</dbReference>
<protein>
    <submittedName>
        <fullName evidence="2">4227_t:CDS:1</fullName>
    </submittedName>
</protein>
<proteinExistence type="predicted"/>
<dbReference type="AlphaFoldDB" id="A0A9N9E4Z9"/>